<accession>A0AAV6M7L9</accession>
<organism evidence="1 2">
    <name type="scientific">Cucurbita argyrosperma subsp. sororia</name>
    <dbReference type="NCBI Taxonomy" id="37648"/>
    <lineage>
        <taxon>Eukaryota</taxon>
        <taxon>Viridiplantae</taxon>
        <taxon>Streptophyta</taxon>
        <taxon>Embryophyta</taxon>
        <taxon>Tracheophyta</taxon>
        <taxon>Spermatophyta</taxon>
        <taxon>Magnoliopsida</taxon>
        <taxon>eudicotyledons</taxon>
        <taxon>Gunneridae</taxon>
        <taxon>Pentapetalae</taxon>
        <taxon>rosids</taxon>
        <taxon>fabids</taxon>
        <taxon>Cucurbitales</taxon>
        <taxon>Cucurbitaceae</taxon>
        <taxon>Cucurbiteae</taxon>
        <taxon>Cucurbita</taxon>
    </lineage>
</organism>
<dbReference type="AlphaFoldDB" id="A0AAV6M7L9"/>
<feature type="non-terminal residue" evidence="1">
    <location>
        <position position="1"/>
    </location>
</feature>
<reference evidence="1 2" key="1">
    <citation type="journal article" date="2021" name="Hortic Res">
        <title>The domestication of Cucurbita argyrosperma as revealed by the genome of its wild relative.</title>
        <authorList>
            <person name="Barrera-Redondo J."/>
            <person name="Sanchez-de la Vega G."/>
            <person name="Aguirre-Liguori J.A."/>
            <person name="Castellanos-Morales G."/>
            <person name="Gutierrez-Guerrero Y.T."/>
            <person name="Aguirre-Dugua X."/>
            <person name="Aguirre-Planter E."/>
            <person name="Tenaillon M.I."/>
            <person name="Lira-Saade R."/>
            <person name="Eguiarte L.E."/>
        </authorList>
    </citation>
    <scope>NUCLEOTIDE SEQUENCE [LARGE SCALE GENOMIC DNA]</scope>
    <source>
        <strain evidence="1">JBR-2021</strain>
    </source>
</reference>
<comment type="caution">
    <text evidence="1">The sequence shown here is derived from an EMBL/GenBank/DDBJ whole genome shotgun (WGS) entry which is preliminary data.</text>
</comment>
<keyword evidence="2" id="KW-1185">Reference proteome</keyword>
<evidence type="ECO:0000313" key="1">
    <source>
        <dbReference type="EMBL" id="KAG6576931.1"/>
    </source>
</evidence>
<proteinExistence type="predicted"/>
<dbReference type="Proteomes" id="UP000685013">
    <property type="component" value="Chromosome 16"/>
</dbReference>
<sequence>MKVLYHLFTLEMASGNQEYTSYPTQVNRITFKTTFVGFFSKADVGNTYLYNQAISFGSSFCLAKENR</sequence>
<evidence type="ECO:0000313" key="2">
    <source>
        <dbReference type="Proteomes" id="UP000685013"/>
    </source>
</evidence>
<gene>
    <name evidence="1" type="ORF">SDJN03_24505</name>
</gene>
<name>A0AAV6M7L9_9ROSI</name>
<dbReference type="EMBL" id="JAGKQH010000016">
    <property type="protein sequence ID" value="KAG6576931.1"/>
    <property type="molecule type" value="Genomic_DNA"/>
</dbReference>
<protein>
    <submittedName>
        <fullName evidence="1">Uncharacterized protein</fullName>
    </submittedName>
</protein>